<proteinExistence type="predicted"/>
<accession>A0A7X1CNP6</accession>
<dbReference type="AlphaFoldDB" id="A0A7X1CNP6"/>
<comment type="caution">
    <text evidence="1">The sequence shown here is derived from an EMBL/GenBank/DDBJ whole genome shotgun (WGS) entry which is preliminary data.</text>
</comment>
<dbReference type="EMBL" id="JAARWN010000001">
    <property type="protein sequence ID" value="MBC1935215.1"/>
    <property type="molecule type" value="Genomic_DNA"/>
</dbReference>
<dbReference type="Proteomes" id="UP000535908">
    <property type="component" value="Unassembled WGS sequence"/>
</dbReference>
<reference evidence="1 2" key="1">
    <citation type="submission" date="2020-03" db="EMBL/GenBank/DDBJ databases">
        <title>Soil Listeria distribution.</title>
        <authorList>
            <person name="Liao J."/>
            <person name="Wiedmann M."/>
        </authorList>
    </citation>
    <scope>NUCLEOTIDE SEQUENCE [LARGE SCALE GENOMIC DNA]</scope>
    <source>
        <strain evidence="1 2">FSL L7-0741</strain>
    </source>
</reference>
<protein>
    <submittedName>
        <fullName evidence="1">DUF2390 domain-containing protein</fullName>
    </submittedName>
</protein>
<evidence type="ECO:0000313" key="1">
    <source>
        <dbReference type="EMBL" id="MBC1935215.1"/>
    </source>
</evidence>
<organism evidence="1 2">
    <name type="scientific">Listeria grandensis</name>
    <dbReference type="NCBI Taxonomy" id="1494963"/>
    <lineage>
        <taxon>Bacteria</taxon>
        <taxon>Bacillati</taxon>
        <taxon>Bacillota</taxon>
        <taxon>Bacilli</taxon>
        <taxon>Bacillales</taxon>
        <taxon>Listeriaceae</taxon>
        <taxon>Listeria</taxon>
    </lineage>
</organism>
<gene>
    <name evidence="1" type="ORF">HCA69_02480</name>
</gene>
<sequence>MKSDQLIKELLELQDEYGVFDVNIYLLGRNESFEISTIDIDGLNKLGFKDSPYIDLEVDDD</sequence>
<dbReference type="RefSeq" id="WP_185525396.1">
    <property type="nucleotide sequence ID" value="NZ_JAARWN010000001.1"/>
</dbReference>
<name>A0A7X1CNP6_9LIST</name>
<evidence type="ECO:0000313" key="2">
    <source>
        <dbReference type="Proteomes" id="UP000535908"/>
    </source>
</evidence>